<dbReference type="PANTHER" id="PTHR34478">
    <property type="entry name" value="PROTEIN LEMA"/>
    <property type="match status" value="1"/>
</dbReference>
<dbReference type="HOGENOM" id="CLU_056714_0_0_7"/>
<evidence type="ECO:0000256" key="3">
    <source>
        <dbReference type="ARBA" id="ARBA00022692"/>
    </source>
</evidence>
<dbReference type="InterPro" id="IPR023353">
    <property type="entry name" value="LemA-like_dom_sf"/>
</dbReference>
<keyword evidence="4" id="KW-1133">Transmembrane helix</keyword>
<evidence type="ECO:0000313" key="7">
    <source>
        <dbReference type="EMBL" id="EGJ51163.1"/>
    </source>
</evidence>
<evidence type="ECO:0000256" key="2">
    <source>
        <dbReference type="ARBA" id="ARBA00008854"/>
    </source>
</evidence>
<dbReference type="PANTHER" id="PTHR34478:SF2">
    <property type="entry name" value="MEMBRANE PROTEIN"/>
    <property type="match status" value="1"/>
</dbReference>
<dbReference type="EMBL" id="CP003221">
    <property type="protein sequence ID" value="EGJ51163.1"/>
    <property type="molecule type" value="Genomic_DNA"/>
</dbReference>
<name>F3Z1M8_DESAF</name>
<dbReference type="eggNOG" id="COG1704">
    <property type="taxonomic scope" value="Bacteria"/>
</dbReference>
<comment type="subcellular location">
    <subcellularLocation>
        <location evidence="1">Membrane</location>
        <topology evidence="1">Single-pass membrane protein</topology>
    </subcellularLocation>
</comment>
<dbReference type="InterPro" id="IPR007156">
    <property type="entry name" value="MamQ_LemA"/>
</dbReference>
<gene>
    <name evidence="7" type="ORF">Desaf_2850</name>
</gene>
<protein>
    <submittedName>
        <fullName evidence="7">LemA family protein</fullName>
    </submittedName>
</protein>
<dbReference type="STRING" id="690850.Desaf_2850"/>
<dbReference type="AlphaFoldDB" id="F3Z1M8"/>
<proteinExistence type="inferred from homology"/>
<keyword evidence="8" id="KW-1185">Reference proteome</keyword>
<feature type="coiled-coil region" evidence="6">
    <location>
        <begin position="141"/>
        <end position="168"/>
    </location>
</feature>
<dbReference type="KEGG" id="daf:Desaf_2850"/>
<dbReference type="Gene3D" id="1.20.1440.20">
    <property type="entry name" value="LemA-like domain"/>
    <property type="match status" value="1"/>
</dbReference>
<dbReference type="RefSeq" id="WP_014260833.1">
    <property type="nucleotide sequence ID" value="NC_016629.1"/>
</dbReference>
<evidence type="ECO:0000256" key="5">
    <source>
        <dbReference type="ARBA" id="ARBA00023136"/>
    </source>
</evidence>
<evidence type="ECO:0000313" key="8">
    <source>
        <dbReference type="Proteomes" id="UP000007844"/>
    </source>
</evidence>
<accession>F3Z1M8</accession>
<comment type="similarity">
    <text evidence="2">Belongs to the LemA family.</text>
</comment>
<evidence type="ECO:0000256" key="1">
    <source>
        <dbReference type="ARBA" id="ARBA00004167"/>
    </source>
</evidence>
<evidence type="ECO:0000256" key="4">
    <source>
        <dbReference type="ARBA" id="ARBA00022989"/>
    </source>
</evidence>
<dbReference type="SUPFAM" id="SSF140478">
    <property type="entry name" value="LemA-like"/>
    <property type="match status" value="1"/>
</dbReference>
<organism evidence="7 8">
    <name type="scientific">Desulfocurvibacter africanus subsp. africanus str. Walvis Bay</name>
    <dbReference type="NCBI Taxonomy" id="690850"/>
    <lineage>
        <taxon>Bacteria</taxon>
        <taxon>Pseudomonadati</taxon>
        <taxon>Thermodesulfobacteriota</taxon>
        <taxon>Desulfovibrionia</taxon>
        <taxon>Desulfovibrionales</taxon>
        <taxon>Desulfovibrionaceae</taxon>
        <taxon>Desulfocurvibacter</taxon>
    </lineage>
</organism>
<keyword evidence="6" id="KW-0175">Coiled coil</keyword>
<sequence length="208" mass="23430" precursor="true">MHPISSIYRVPGLLASRFALLLAMILCLMNLTACGYNQMQRQEEAVFRAFGDLQAALQRRTDLVPNLVETVKGFARQEREVLTQVIEARAKATQTQINPGDLADPQAVQNFAQAQGELSSALSRLLVVVEQYPQLTSNQAFRDLMHQLEGTENRINVARQRYNEIVETFNASIRTFPNSLTNSLLLHLERKEFFRAAPGAEQAPQVKF</sequence>
<evidence type="ECO:0000256" key="6">
    <source>
        <dbReference type="SAM" id="Coils"/>
    </source>
</evidence>
<keyword evidence="5" id="KW-0472">Membrane</keyword>
<dbReference type="Proteomes" id="UP000007844">
    <property type="component" value="Chromosome"/>
</dbReference>
<dbReference type="GO" id="GO:0016020">
    <property type="term" value="C:membrane"/>
    <property type="evidence" value="ECO:0007669"/>
    <property type="project" value="UniProtKB-SubCell"/>
</dbReference>
<keyword evidence="3" id="KW-0812">Transmembrane</keyword>
<reference evidence="7 8" key="1">
    <citation type="journal article" date="2011" name="J. Bacteriol.">
        <title>Genome sequence of the mercury-methylating and pleomorphic Desulfovibrio africanus Strain Walvis Bay.</title>
        <authorList>
            <person name="Brown S.D."/>
            <person name="Wall J.D."/>
            <person name="Kucken A.M."/>
            <person name="Gilmour C.C."/>
            <person name="Podar M."/>
            <person name="Brandt C.C."/>
            <person name="Teshima H."/>
            <person name="Detter J.C."/>
            <person name="Han C.S."/>
            <person name="Land M.L."/>
            <person name="Lucas S."/>
            <person name="Han J."/>
            <person name="Pennacchio L."/>
            <person name="Nolan M."/>
            <person name="Pitluck S."/>
            <person name="Woyke T."/>
            <person name="Goodwin L."/>
            <person name="Palumbo A.V."/>
            <person name="Elias D.A."/>
        </authorList>
    </citation>
    <scope>NUCLEOTIDE SEQUENCE [LARGE SCALE GENOMIC DNA]</scope>
    <source>
        <strain evidence="7 8">Walvis Bay</strain>
    </source>
</reference>
<dbReference type="Pfam" id="PF04011">
    <property type="entry name" value="LemA"/>
    <property type="match status" value="1"/>
</dbReference>